<reference evidence="2 3" key="1">
    <citation type="submission" date="2019-02" db="EMBL/GenBank/DDBJ databases">
        <title>Opniocepnalus argus genome.</title>
        <authorList>
            <person name="Zhou C."/>
            <person name="Xiao S."/>
        </authorList>
    </citation>
    <scope>NUCLEOTIDE SEQUENCE [LARGE SCALE GENOMIC DNA]</scope>
    <source>
        <strain evidence="2">OARG1902GOOAL</strain>
        <tissue evidence="2">Muscle</tissue>
    </source>
</reference>
<sequence>MTSSVFSILFFIFLFSSINGNEVQISTQDIDALNDISEEQPEHENQKWMINHLTADQVDFNLQANSALNIGIKNFGTISATVDPGATTIEIKGLTVNIELRLSKIAEGKLSFSWKSCKMSAEDASLKSPGIIGKLKNSIVKIARPLLKYVGCYGLKKFGLPRLNEMLRTTDMNFLLSRDLQMSIANLDMLFKAKI</sequence>
<evidence type="ECO:0000313" key="3">
    <source>
        <dbReference type="Proteomes" id="UP000503349"/>
    </source>
</evidence>
<proteinExistence type="predicted"/>
<dbReference type="Proteomes" id="UP000503349">
    <property type="component" value="Chromosome 15"/>
</dbReference>
<keyword evidence="1" id="KW-0732">Signal</keyword>
<accession>A0A6G1QDW2</accession>
<evidence type="ECO:0000313" key="2">
    <source>
        <dbReference type="EMBL" id="KAF3700667.1"/>
    </source>
</evidence>
<evidence type="ECO:0000256" key="1">
    <source>
        <dbReference type="SAM" id="SignalP"/>
    </source>
</evidence>
<organism evidence="2 3">
    <name type="scientific">Channa argus</name>
    <name type="common">Northern snakehead</name>
    <name type="synonym">Ophicephalus argus</name>
    <dbReference type="NCBI Taxonomy" id="215402"/>
    <lineage>
        <taxon>Eukaryota</taxon>
        <taxon>Metazoa</taxon>
        <taxon>Chordata</taxon>
        <taxon>Craniata</taxon>
        <taxon>Vertebrata</taxon>
        <taxon>Euteleostomi</taxon>
        <taxon>Actinopterygii</taxon>
        <taxon>Neopterygii</taxon>
        <taxon>Teleostei</taxon>
        <taxon>Neoteleostei</taxon>
        <taxon>Acanthomorphata</taxon>
        <taxon>Anabantaria</taxon>
        <taxon>Anabantiformes</taxon>
        <taxon>Channoidei</taxon>
        <taxon>Channidae</taxon>
        <taxon>Channa</taxon>
    </lineage>
</organism>
<keyword evidence="3" id="KW-1185">Reference proteome</keyword>
<dbReference type="EMBL" id="CM015726">
    <property type="protein sequence ID" value="KAF3700667.1"/>
    <property type="molecule type" value="Genomic_DNA"/>
</dbReference>
<dbReference type="Gene3D" id="3.15.10.10">
    <property type="entry name" value="Bactericidal permeability-increasing protein, domain 1"/>
    <property type="match status" value="1"/>
</dbReference>
<feature type="signal peptide" evidence="1">
    <location>
        <begin position="1"/>
        <end position="20"/>
    </location>
</feature>
<reference evidence="3" key="2">
    <citation type="submission" date="2019-02" db="EMBL/GenBank/DDBJ databases">
        <title>Opniocepnalus argus Var Kimnra genome.</title>
        <authorList>
            <person name="Zhou C."/>
            <person name="Xiao S."/>
        </authorList>
    </citation>
    <scope>NUCLEOTIDE SEQUENCE [LARGE SCALE GENOMIC DNA]</scope>
</reference>
<evidence type="ECO:0008006" key="4">
    <source>
        <dbReference type="Google" id="ProtNLM"/>
    </source>
</evidence>
<name>A0A6G1QDW2_CHAAH</name>
<dbReference type="AlphaFoldDB" id="A0A6G1QDW2"/>
<feature type="chain" id="PRO_5026154748" description="Lipid-binding serum glycoprotein N-terminal domain-containing protein" evidence="1">
    <location>
        <begin position="21"/>
        <end position="195"/>
    </location>
</feature>
<gene>
    <name evidence="2" type="ORF">EXN66_Car016355</name>
</gene>
<protein>
    <recommendedName>
        <fullName evidence="4">Lipid-binding serum glycoprotein N-terminal domain-containing protein</fullName>
    </recommendedName>
</protein>